<evidence type="ECO:0000313" key="7">
    <source>
        <dbReference type="EMBL" id="SFV14194.1"/>
    </source>
</evidence>
<proteinExistence type="inferred from homology"/>
<evidence type="ECO:0000256" key="4">
    <source>
        <dbReference type="RuleBase" id="RU361188"/>
    </source>
</evidence>
<reference evidence="8" key="1">
    <citation type="submission" date="2016-10" db="EMBL/GenBank/DDBJ databases">
        <authorList>
            <person name="Varghese N."/>
            <person name="Submissions S."/>
        </authorList>
    </citation>
    <scope>NUCLEOTIDE SEQUENCE [LARGE SCALE GENOMIC DNA]</scope>
    <source>
        <strain evidence="8">CGMCC 1.11014</strain>
    </source>
</reference>
<dbReference type="Proteomes" id="UP000199391">
    <property type="component" value="Unassembled WGS sequence"/>
</dbReference>
<evidence type="ECO:0000259" key="5">
    <source>
        <dbReference type="Pfam" id="PF02055"/>
    </source>
</evidence>
<dbReference type="EMBL" id="FPBO01000041">
    <property type="protein sequence ID" value="SFV14194.1"/>
    <property type="molecule type" value="Genomic_DNA"/>
</dbReference>
<keyword evidence="4" id="KW-0326">Glycosidase</keyword>
<dbReference type="InterPro" id="IPR013780">
    <property type="entry name" value="Glyco_hydro_b"/>
</dbReference>
<dbReference type="STRING" id="1035707.SAMN05216552_104145"/>
<dbReference type="PANTHER" id="PTHR11069:SF23">
    <property type="entry name" value="LYSOSOMAL ACID GLUCOSYLCERAMIDASE"/>
    <property type="match status" value="1"/>
</dbReference>
<evidence type="ECO:0000256" key="3">
    <source>
        <dbReference type="ARBA" id="ARBA00022801"/>
    </source>
</evidence>
<evidence type="ECO:0000313" key="8">
    <source>
        <dbReference type="Proteomes" id="UP000199391"/>
    </source>
</evidence>
<name>A0A1I7LWW1_9BURK</name>
<keyword evidence="8" id="KW-1185">Reference proteome</keyword>
<keyword evidence="3 4" id="KW-0378">Hydrolase</keyword>
<evidence type="ECO:0000256" key="1">
    <source>
        <dbReference type="ARBA" id="ARBA00005382"/>
    </source>
</evidence>
<feature type="domain" description="Glycosyl hydrolase family 30 TIM-barrel" evidence="5">
    <location>
        <begin position="150"/>
        <end position="477"/>
    </location>
</feature>
<dbReference type="SUPFAM" id="SSF51445">
    <property type="entry name" value="(Trans)glycosidases"/>
    <property type="match status" value="1"/>
</dbReference>
<accession>A0A1I7LWW1</accession>
<gene>
    <name evidence="7" type="ORF">SAMN05216552_104145</name>
</gene>
<organism evidence="7 8">
    <name type="scientific">Pseudoduganella namucuonensis</name>
    <dbReference type="NCBI Taxonomy" id="1035707"/>
    <lineage>
        <taxon>Bacteria</taxon>
        <taxon>Pseudomonadati</taxon>
        <taxon>Pseudomonadota</taxon>
        <taxon>Betaproteobacteria</taxon>
        <taxon>Burkholderiales</taxon>
        <taxon>Oxalobacteraceae</taxon>
        <taxon>Telluria group</taxon>
        <taxon>Pseudoduganella</taxon>
    </lineage>
</organism>
<dbReference type="Gene3D" id="2.60.40.1180">
    <property type="entry name" value="Golgi alpha-mannosidase II"/>
    <property type="match status" value="1"/>
</dbReference>
<dbReference type="Gene3D" id="3.20.20.80">
    <property type="entry name" value="Glycosidases"/>
    <property type="match status" value="1"/>
</dbReference>
<dbReference type="GO" id="GO:0016020">
    <property type="term" value="C:membrane"/>
    <property type="evidence" value="ECO:0007669"/>
    <property type="project" value="GOC"/>
</dbReference>
<dbReference type="PANTHER" id="PTHR11069">
    <property type="entry name" value="GLUCOSYLCERAMIDASE"/>
    <property type="match status" value="1"/>
</dbReference>
<dbReference type="InterPro" id="IPR017853">
    <property type="entry name" value="GH"/>
</dbReference>
<dbReference type="GO" id="GO:0004348">
    <property type="term" value="F:glucosylceramidase activity"/>
    <property type="evidence" value="ECO:0007669"/>
    <property type="project" value="InterPro"/>
</dbReference>
<sequence>MADPARCRAGAPAGEWDAGRVPLAGGRRRMRALGMALRCALLAAALVGCASGARKAPEAPAAVATASATGAMAKQSAGRPEGAPGDGKVAIWLTTGDQSRLFARQPDIALGAAPPPRTPWSQGVETAGPLPAPPHTIDIDPASRHQKMVGFGAALSEASAWVLRQRLTPEQRGALLAELFGRERGIGLSFARLYLGSSEFARSQYSYNDLPAGEEDPGLTQFSVDADRALVLPLAQDALALNPDLELVASPASAPGWMKSGGALVKGTLRPEAYGAYARYLKRYVDVLLEEGVPIYALTVQNEPHAEPEGAPGMRLDAAARAQLIGKHLGPLLEDDGPRILEWDGNWDEPQSPLKVLADKAAGPYVAGVAWHCYGGEVGAQGAVRDARPEKEVYVTECSGGQWAPGWSDNLLHFSRTLMVGAARNWAKGVVLGNLAQDGLGGPRTGGCRGCRGVVTVTEDGAVVRNAEYYALAHASRSVLPGAWRVASSAGRDGVDNAAFENPDGTLALLVVNSAQEPRRFQVRAAGRGYGYTLPAASVATFTWRP</sequence>
<evidence type="ECO:0000259" key="6">
    <source>
        <dbReference type="Pfam" id="PF17189"/>
    </source>
</evidence>
<evidence type="ECO:0000256" key="2">
    <source>
        <dbReference type="ARBA" id="ARBA00022729"/>
    </source>
</evidence>
<protein>
    <submittedName>
        <fullName evidence="7">Glucosylceramidase</fullName>
    </submittedName>
</protein>
<dbReference type="GO" id="GO:0006680">
    <property type="term" value="P:glucosylceramide catabolic process"/>
    <property type="evidence" value="ECO:0007669"/>
    <property type="project" value="TreeGrafter"/>
</dbReference>
<dbReference type="Pfam" id="PF17189">
    <property type="entry name" value="Glyco_hydro_30C"/>
    <property type="match status" value="1"/>
</dbReference>
<dbReference type="InterPro" id="IPR001139">
    <property type="entry name" value="Glyco_hydro_30"/>
</dbReference>
<dbReference type="AlphaFoldDB" id="A0A1I7LWW1"/>
<dbReference type="InterPro" id="IPR033452">
    <property type="entry name" value="GH30_C"/>
</dbReference>
<keyword evidence="2" id="KW-0732">Signal</keyword>
<dbReference type="InterPro" id="IPR033453">
    <property type="entry name" value="Glyco_hydro_30_TIM-barrel"/>
</dbReference>
<dbReference type="Pfam" id="PF02055">
    <property type="entry name" value="Glyco_hydro_30"/>
    <property type="match status" value="1"/>
</dbReference>
<feature type="domain" description="Glycosyl hydrolase family 30 beta sandwich" evidence="6">
    <location>
        <begin position="482"/>
        <end position="542"/>
    </location>
</feature>
<comment type="similarity">
    <text evidence="1 4">Belongs to the glycosyl hydrolase 30 family.</text>
</comment>